<dbReference type="Gene3D" id="1.25.40.10">
    <property type="entry name" value="Tetratricopeptide repeat domain"/>
    <property type="match status" value="1"/>
</dbReference>
<keyword evidence="4 9" id="KW-1133">Transmembrane helix</keyword>
<dbReference type="GO" id="GO:0005886">
    <property type="term" value="C:plasma membrane"/>
    <property type="evidence" value="ECO:0007669"/>
    <property type="project" value="UniProtKB-SubCell"/>
</dbReference>
<accession>A0A246JM87</accession>
<keyword evidence="2" id="KW-1003">Cell membrane</keyword>
<evidence type="ECO:0000256" key="8">
    <source>
        <dbReference type="ARBA" id="ARBA00024235"/>
    </source>
</evidence>
<dbReference type="PIRSF" id="PIRSF006170">
    <property type="entry name" value="YfgM"/>
    <property type="match status" value="1"/>
</dbReference>
<dbReference type="OrthoDB" id="8521102at2"/>
<proteinExistence type="inferred from homology"/>
<comment type="subcellular location">
    <subcellularLocation>
        <location evidence="1">Cell membrane</location>
        <topology evidence="1">Single-pass type II membrane protein</topology>
    </subcellularLocation>
</comment>
<sequence length="223" mass="24428">MASHLDLEEQEQLEQVKAFWKRWGNAITWLLTLALVAYAGWTGWNYWQRQQAAKAAAMFTELERAAQAGDAGKATAVFGNLKTEYGSTGYAAQAALIAAKLQLDKGKADEARATLTWAVDGAKGDAYRDLARLRLAALQMDAKQYDEAGKTLDGVKNADFAPLLADRRGDLALLQNKPDQARTEFKKAYDAMDKQLDYRRLLQVKLASLGVAVGDDETPGAAQ</sequence>
<protein>
    <recommendedName>
        <fullName evidence="8">Ancillary SecYEG translocon subunit</fullName>
    </recommendedName>
</protein>
<evidence type="ECO:0000256" key="1">
    <source>
        <dbReference type="ARBA" id="ARBA00004401"/>
    </source>
</evidence>
<name>A0A246JM87_9BURK</name>
<dbReference type="PANTHER" id="PTHR38035">
    <property type="entry name" value="UPF0070 PROTEIN YFGM"/>
    <property type="match status" value="1"/>
</dbReference>
<evidence type="ECO:0000256" key="7">
    <source>
        <dbReference type="ARBA" id="ARBA00024197"/>
    </source>
</evidence>
<keyword evidence="6" id="KW-0143">Chaperone</keyword>
<evidence type="ECO:0000256" key="4">
    <source>
        <dbReference type="ARBA" id="ARBA00022989"/>
    </source>
</evidence>
<evidence type="ECO:0000256" key="5">
    <source>
        <dbReference type="ARBA" id="ARBA00023136"/>
    </source>
</evidence>
<keyword evidence="3 9" id="KW-0812">Transmembrane</keyword>
<dbReference type="InterPro" id="IPR011990">
    <property type="entry name" value="TPR-like_helical_dom_sf"/>
</dbReference>
<feature type="transmembrane region" description="Helical" evidence="9">
    <location>
        <begin position="26"/>
        <end position="47"/>
    </location>
</feature>
<dbReference type="RefSeq" id="WP_088382446.1">
    <property type="nucleotide sequence ID" value="NZ_NIOF01000001.1"/>
</dbReference>
<evidence type="ECO:0000259" key="10">
    <source>
        <dbReference type="Pfam" id="PF09976"/>
    </source>
</evidence>
<evidence type="ECO:0000256" key="6">
    <source>
        <dbReference type="ARBA" id="ARBA00023186"/>
    </source>
</evidence>
<dbReference type="PANTHER" id="PTHR38035:SF1">
    <property type="entry name" value="ANCILLARY SECYEG TRANSLOCON SUBUNIT"/>
    <property type="match status" value="1"/>
</dbReference>
<comment type="caution">
    <text evidence="11">The sequence shown here is derived from an EMBL/GenBank/DDBJ whole genome shotgun (WGS) entry which is preliminary data.</text>
</comment>
<evidence type="ECO:0000256" key="3">
    <source>
        <dbReference type="ARBA" id="ARBA00022692"/>
    </source>
</evidence>
<evidence type="ECO:0000313" key="11">
    <source>
        <dbReference type="EMBL" id="OWQ93299.1"/>
    </source>
</evidence>
<dbReference type="SUPFAM" id="SSF48452">
    <property type="entry name" value="TPR-like"/>
    <property type="match status" value="1"/>
</dbReference>
<dbReference type="InterPro" id="IPR026039">
    <property type="entry name" value="YfgM"/>
</dbReference>
<evidence type="ECO:0000256" key="2">
    <source>
        <dbReference type="ARBA" id="ARBA00022475"/>
    </source>
</evidence>
<dbReference type="InterPro" id="IPR018704">
    <property type="entry name" value="SecYEG/CpoB_TPR"/>
</dbReference>
<reference evidence="11 12" key="1">
    <citation type="journal article" date="2008" name="Int. J. Syst. Evol. Microbiol.">
        <title>Description of Roseateles aquatilis sp. nov. and Roseateles terrae sp. nov., in the class Betaproteobacteria, and emended description of the genus Roseateles.</title>
        <authorList>
            <person name="Gomila M."/>
            <person name="Bowien B."/>
            <person name="Falsen E."/>
            <person name="Moore E.R."/>
            <person name="Lalucat J."/>
        </authorList>
    </citation>
    <scope>NUCLEOTIDE SEQUENCE [LARGE SCALE GENOMIC DNA]</scope>
    <source>
        <strain evidence="11 12">CCUG 48205</strain>
    </source>
</reference>
<dbReference type="GO" id="GO:0044877">
    <property type="term" value="F:protein-containing complex binding"/>
    <property type="evidence" value="ECO:0007669"/>
    <property type="project" value="InterPro"/>
</dbReference>
<organism evidence="11 12">
    <name type="scientific">Roseateles aquatilis</name>
    <dbReference type="NCBI Taxonomy" id="431061"/>
    <lineage>
        <taxon>Bacteria</taxon>
        <taxon>Pseudomonadati</taxon>
        <taxon>Pseudomonadota</taxon>
        <taxon>Betaproteobacteria</taxon>
        <taxon>Burkholderiales</taxon>
        <taxon>Sphaerotilaceae</taxon>
        <taxon>Roseateles</taxon>
    </lineage>
</organism>
<keyword evidence="5 9" id="KW-0472">Membrane</keyword>
<dbReference type="Pfam" id="PF09976">
    <property type="entry name" value="TPR_21"/>
    <property type="match status" value="1"/>
</dbReference>
<feature type="domain" description="Ancillary SecYEG translocon subunit/Cell division coordinator CpoB TPR" evidence="10">
    <location>
        <begin position="17"/>
        <end position="210"/>
    </location>
</feature>
<evidence type="ECO:0000256" key="9">
    <source>
        <dbReference type="SAM" id="Phobius"/>
    </source>
</evidence>
<comment type="similarity">
    <text evidence="7">Belongs to the YfgM family.</text>
</comment>
<keyword evidence="12" id="KW-1185">Reference proteome</keyword>
<dbReference type="Proteomes" id="UP000197468">
    <property type="component" value="Unassembled WGS sequence"/>
</dbReference>
<dbReference type="AlphaFoldDB" id="A0A246JM87"/>
<gene>
    <name evidence="11" type="ORF">CDN99_02090</name>
</gene>
<dbReference type="EMBL" id="NIOF01000001">
    <property type="protein sequence ID" value="OWQ93299.1"/>
    <property type="molecule type" value="Genomic_DNA"/>
</dbReference>
<evidence type="ECO:0000313" key="12">
    <source>
        <dbReference type="Proteomes" id="UP000197468"/>
    </source>
</evidence>